<dbReference type="RefSeq" id="WP_006432250.1">
    <property type="nucleotide sequence ID" value="NZ_AOID01000048.1"/>
</dbReference>
<comment type="caution">
    <text evidence="2">The sequence shown here is derived from an EMBL/GenBank/DDBJ whole genome shotgun (WGS) entry which is preliminary data.</text>
</comment>
<organism evidence="2 3">
    <name type="scientific">Natrinema versiforme JCM 10478</name>
    <dbReference type="NCBI Taxonomy" id="1227496"/>
    <lineage>
        <taxon>Archaea</taxon>
        <taxon>Methanobacteriati</taxon>
        <taxon>Methanobacteriota</taxon>
        <taxon>Stenosarchaea group</taxon>
        <taxon>Halobacteria</taxon>
        <taxon>Halobacteriales</taxon>
        <taxon>Natrialbaceae</taxon>
        <taxon>Natrinema</taxon>
    </lineage>
</organism>
<evidence type="ECO:0000313" key="2">
    <source>
        <dbReference type="EMBL" id="ELY64889.1"/>
    </source>
</evidence>
<accession>L9XSV7</accession>
<dbReference type="EMBL" id="AOID01000048">
    <property type="protein sequence ID" value="ELY64889.1"/>
    <property type="molecule type" value="Genomic_DNA"/>
</dbReference>
<sequence length="187" mass="22052">MSSGEDFSFHPSRVSNAQFVDDDVAQKLLDLGADPEDVERAEYVFPSLDVDTYRHRLFFENGGQTSFKRRRKRRNESAWFESGHHIETKRDHLNDLRERYGENSLPEAPDVPDEVYDPDRDWSEYRSYRCSYPWCRHQCINPIGSGPEEAERCWSCYQEHDTEGSRERRKRQRSHATTREKGGGDDE</sequence>
<evidence type="ECO:0000256" key="1">
    <source>
        <dbReference type="SAM" id="MobiDB-lite"/>
    </source>
</evidence>
<feature type="region of interest" description="Disordered" evidence="1">
    <location>
        <begin position="160"/>
        <end position="187"/>
    </location>
</feature>
<reference evidence="2 3" key="1">
    <citation type="journal article" date="2014" name="PLoS Genet.">
        <title>Phylogenetically driven sequencing of extremely halophilic archaea reveals strategies for static and dynamic osmo-response.</title>
        <authorList>
            <person name="Becker E.A."/>
            <person name="Seitzer P.M."/>
            <person name="Tritt A."/>
            <person name="Larsen D."/>
            <person name="Krusor M."/>
            <person name="Yao A.I."/>
            <person name="Wu D."/>
            <person name="Madern D."/>
            <person name="Eisen J.A."/>
            <person name="Darling A.E."/>
            <person name="Facciotti M.T."/>
        </authorList>
    </citation>
    <scope>NUCLEOTIDE SEQUENCE [LARGE SCALE GENOMIC DNA]</scope>
    <source>
        <strain evidence="2 3">JCM 10478</strain>
    </source>
</reference>
<protein>
    <submittedName>
        <fullName evidence="2">Uncharacterized protein</fullName>
    </submittedName>
</protein>
<keyword evidence="3" id="KW-1185">Reference proteome</keyword>
<feature type="compositionally biased region" description="Basic residues" evidence="1">
    <location>
        <begin position="167"/>
        <end position="176"/>
    </location>
</feature>
<evidence type="ECO:0000313" key="3">
    <source>
        <dbReference type="Proteomes" id="UP000011632"/>
    </source>
</evidence>
<proteinExistence type="predicted"/>
<dbReference type="Proteomes" id="UP000011632">
    <property type="component" value="Unassembled WGS sequence"/>
</dbReference>
<feature type="compositionally biased region" description="Basic and acidic residues" evidence="1">
    <location>
        <begin position="177"/>
        <end position="187"/>
    </location>
</feature>
<dbReference type="AlphaFoldDB" id="L9XSV7"/>
<name>L9XSV7_9EURY</name>
<gene>
    <name evidence="2" type="ORF">C489_15781</name>
</gene>